<dbReference type="Proteomes" id="UP000239899">
    <property type="component" value="Unassembled WGS sequence"/>
</dbReference>
<evidence type="ECO:0000256" key="2">
    <source>
        <dbReference type="ARBA" id="ARBA00009658"/>
    </source>
</evidence>
<dbReference type="InterPro" id="IPR024535">
    <property type="entry name" value="RHGA/B-epi-like_pectate_lyase"/>
</dbReference>
<dbReference type="SMART" id="SM00244">
    <property type="entry name" value="PHB"/>
    <property type="match status" value="1"/>
</dbReference>
<gene>
    <name evidence="6" type="ORF">C2E21_2914</name>
</gene>
<dbReference type="EMBL" id="LHPG02000005">
    <property type="protein sequence ID" value="PRW58188.1"/>
    <property type="molecule type" value="Genomic_DNA"/>
</dbReference>
<feature type="region of interest" description="Disordered" evidence="4">
    <location>
        <begin position="873"/>
        <end position="899"/>
    </location>
</feature>
<evidence type="ECO:0000313" key="6">
    <source>
        <dbReference type="EMBL" id="PRW58188.1"/>
    </source>
</evidence>
<feature type="domain" description="Band 7" evidence="5">
    <location>
        <begin position="33"/>
        <end position="195"/>
    </location>
</feature>
<dbReference type="Pfam" id="PF01145">
    <property type="entry name" value="Band_7"/>
    <property type="match status" value="1"/>
</dbReference>
<evidence type="ECO:0000259" key="5">
    <source>
        <dbReference type="SMART" id="SM00244"/>
    </source>
</evidence>
<dbReference type="Gene3D" id="2.160.20.10">
    <property type="entry name" value="Single-stranded right-handed beta-helix, Pectin lyase-like"/>
    <property type="match status" value="3"/>
</dbReference>
<dbReference type="CDD" id="cd03401">
    <property type="entry name" value="SPFH_prohibitin"/>
    <property type="match status" value="1"/>
</dbReference>
<dbReference type="PANTHER" id="PTHR23222:SF0">
    <property type="entry name" value="PROHIBITIN 1"/>
    <property type="match status" value="1"/>
</dbReference>
<dbReference type="SUPFAM" id="SSF117892">
    <property type="entry name" value="Band 7/SPFH domain"/>
    <property type="match status" value="1"/>
</dbReference>
<dbReference type="InterPro" id="IPR036013">
    <property type="entry name" value="Band_7/SPFH_dom_sf"/>
</dbReference>
<dbReference type="InterPro" id="IPR000163">
    <property type="entry name" value="Prohibitin"/>
</dbReference>
<reference evidence="6 7" key="1">
    <citation type="journal article" date="2018" name="Plant J.">
        <title>Genome sequences of Chlorella sorokiniana UTEX 1602 and Micractinium conductrix SAG 241.80: implications to maltose excretion by a green alga.</title>
        <authorList>
            <person name="Arriola M.B."/>
            <person name="Velmurugan N."/>
            <person name="Zhang Y."/>
            <person name="Plunkett M.H."/>
            <person name="Hondzo H."/>
            <person name="Barney B.M."/>
        </authorList>
    </citation>
    <scope>NUCLEOTIDE SEQUENCE [LARGE SCALE GENOMIC DNA]</scope>
    <source>
        <strain evidence="7">UTEX 1602</strain>
    </source>
</reference>
<comment type="similarity">
    <text evidence="2">Belongs to the prohibitin family.</text>
</comment>
<feature type="compositionally biased region" description="Pro residues" evidence="4">
    <location>
        <begin position="875"/>
        <end position="897"/>
    </location>
</feature>
<evidence type="ECO:0000256" key="1">
    <source>
        <dbReference type="ARBA" id="ARBA00004140"/>
    </source>
</evidence>
<organism evidence="6 7">
    <name type="scientific">Chlorella sorokiniana</name>
    <name type="common">Freshwater green alga</name>
    <dbReference type="NCBI Taxonomy" id="3076"/>
    <lineage>
        <taxon>Eukaryota</taxon>
        <taxon>Viridiplantae</taxon>
        <taxon>Chlorophyta</taxon>
        <taxon>core chlorophytes</taxon>
        <taxon>Trebouxiophyceae</taxon>
        <taxon>Chlorellales</taxon>
        <taxon>Chlorellaceae</taxon>
        <taxon>Chlorella clade</taxon>
        <taxon>Chlorella</taxon>
    </lineage>
</organism>
<comment type="caution">
    <text evidence="6">The sequence shown here is derived from an EMBL/GenBank/DDBJ whole genome shotgun (WGS) entry which is preliminary data.</text>
</comment>
<dbReference type="InterPro" id="IPR012334">
    <property type="entry name" value="Pectin_lyas_fold"/>
</dbReference>
<dbReference type="GO" id="GO:0005743">
    <property type="term" value="C:mitochondrial inner membrane"/>
    <property type="evidence" value="ECO:0007669"/>
    <property type="project" value="UniProtKB-SubCell"/>
</dbReference>
<dbReference type="PRINTS" id="PR00679">
    <property type="entry name" value="PROHIBITIN"/>
</dbReference>
<dbReference type="SMART" id="SM00710">
    <property type="entry name" value="PbH1"/>
    <property type="match status" value="3"/>
</dbReference>
<comment type="subunit">
    <text evidence="3">Component of a prohibitin multimeric complex in mitochondrial membranes.</text>
</comment>
<keyword evidence="7" id="KW-1185">Reference proteome</keyword>
<dbReference type="SUPFAM" id="SSF51126">
    <property type="entry name" value="Pectin lyase-like"/>
    <property type="match status" value="3"/>
</dbReference>
<dbReference type="InterPro" id="IPR001107">
    <property type="entry name" value="Band_7"/>
</dbReference>
<dbReference type="InterPro" id="IPR011050">
    <property type="entry name" value="Pectin_lyase_fold/virulence"/>
</dbReference>
<dbReference type="OrthoDB" id="519043at2759"/>
<sequence length="2124" mass="225912">MAQAEAAKALAGLLSKVARYSVILGIGGSALQSSLYTVDGGERAVMYDRVQGVLDEPIGEGMHVRIPWFQSPNIMDIRTRPRSISSITGTKDLQMVNITLRVLSKPDVEQLPKIFRNLGTDWDERVLPSIGNEVLKAVVAQYQAEQLLTQRDQVSAAVRDSLTKRAQEFNILVDDVAITHLSFGTEFTKAVESKQVAQQEAERARFVVMKAEQERKAAVIRAEGESESAKLISDATKQAGTGLIELRRIEAARDIAGTLSKSRNVVYLPSGGPNMLLGLNPQQLADWSPAGYGGGTRAIPSYPVAFNVSTYGAQGLPGIDDAPAFQRAIDAAVASAKSTGKGIAVAIPPGTYEIRQTISITGSNVVLRGSGVGQTTLYIPVGLKAVYGSSSSWPFVGGFVGIDGNSKTSKNAKKLAWVNRRSWRGDRRIYVNDTSQLQAGQWYKLAIAQNAFAGGPALAATTTASSSSTLVRNLSTMFSNPVLQAAAAAAAEKRWRIVAPGTLAAAGGNPTAAAAAAAAVKPLPSLLLKAAEYAPAMLYSELLDTGAVQVAAAARPTVAMAADNSIDAYLYGDNMADSGTPSMMFPNNDRLRSPFRVVAKGDGWIDTDRPLPIELRPAWTPVIVPFASTASESGLEHFTIQFKFDTYDTHFDDKGYNAMAVYDCNNCFVRNVNVIDATNGIFLSGNEFVTVSDLNISITADRGRNTMATRKVHGHHAAMMAHGAYNLQTRLYIGARYYHDLSVDGLLHLSVFSDLSGADINIDNHKAGVHNNLFTNINTGAGTRPWDSGGDAGRGADSGGNSTWWNVYSPSKQLGLPMASGAVDCSTGPMLNWIGQFVSSVTNTTCASMRWTVDNIGAGKALHPPDLFKAMRTYWPPPPSPRPPPPMPRPPPPPPRKPVQLPANAYTSPLFGVWGENWNPAGRLADWSPAGYSGGTRAIPDYPAGFNVRDYGAQGVAGIDDAPAFQRAIDAAVASAKSTGKGVAVIIPPGTYEIRQTISIGGSNVVLRGSGVGQTTLYIPVGLQAVYGDAKNWAFEGGFVGMQGNNKASKDAQKLAWVNKRSWRGDRRIYVNDTSPFQSGKWYKLGIAQNPFPGGPAVAMAAPTPSLVGNLSSMFSNPVLQATAAAAAENTWSIVPRGTLARAGNPTPAVAIAAAAAAGAKPLPPLLLKAAEYAPASLFSHMLEDGDVALPPRPALAAYGSVDWYLYGDGMVDSGTPSNMFPTRDRVRIPFRVVDVGPNYIDIDRPLPIELRPAWTPVIVPFTASTMDSGLEHFTVKFKWDTYDDHLDNKGYNAIAVYDTINCWVRNVNIIDATNGIFMKGNDFAVNTDISFGITAARGRNSMATRKVHGHHAAAMAHGAYNLQTKLVVNTRYYHDLSVDIMLHLSVYNDIRGDDINIDNHKAGVHNNLFTNINTGAGTRPWDSGGAKDRGADSGANTTWWNVYSPNKQLGLPLTSKTGPVDCNVGPLLNWIGPFDSSVVDGACASTRWTVDNIGAGKSLYPADLCTAASGCAAQAGAAPSKGSSTAVSTAAAPAAASLASTTAPSASAPTQPTAPTSKGRAGIDDSAAFQRAIDAAVAWAKQNNRGIAVAIPPGTYEIRQTISIGGGNVVLRGSGVGQTTLYIPVGLQAVYGDAKNWAFQGGFVGIQGDNKASKDLTKLAWVNRRSWRGERRIYVSSTSAFRPGQWYKLGIAQNPFPGAPTAAIAVPTPALVGNLSSMFSNPVLQATAAAAAENTWSIVPRGTLARAGNPTPAVAIAAAAAAGAKPLPPLLLKAAEYAPSSLFSHMLEDGDVALPPRPALAAYGTIDAYLYGDNLVDSGTPTSMFPTRDRVRFPFRVVAVGNGYIDIDRPLPIELRPAWTPVIVPFTASTMDSGLEHFTVKFKWDTYDDHLDAKGYNAIAMYDTINCWVRQVNIIDATNGIFMNGNEFATISNVGFYISANRGRNTMATRGPGGVHGHHATSMAHGSYNLQTRLYVATRYYHDLSVDALLHLSVFSDLSGVDINIDNHKGGVHNNLFTNINTGAGTRPWDSGGAADRGADSAANSTWWNVYSPSRQLGLPVVNGAVDCNSGPMLNWIGPFASSVLDGTCASKRWTVDNIGAGRALYPPDLFRAMRAYHYLLAP</sequence>
<feature type="compositionally biased region" description="Low complexity" evidence="4">
    <location>
        <begin position="1541"/>
        <end position="1558"/>
    </location>
</feature>
<accession>A0A2P6TVV6</accession>
<evidence type="ECO:0000256" key="4">
    <source>
        <dbReference type="SAM" id="MobiDB-lite"/>
    </source>
</evidence>
<evidence type="ECO:0000313" key="7">
    <source>
        <dbReference type="Proteomes" id="UP000239899"/>
    </source>
</evidence>
<protein>
    <submittedName>
        <fullName evidence="6">Prohibitin-mitochondrial-like</fullName>
    </submittedName>
</protein>
<dbReference type="Pfam" id="PF12708">
    <property type="entry name" value="Pect-lyase_RHGA_epim"/>
    <property type="match status" value="2"/>
</dbReference>
<name>A0A2P6TVV6_CHLSO</name>
<comment type="subcellular location">
    <subcellularLocation>
        <location evidence="1">Mitochondrion inner membrane</location>
        <topology evidence="1">Single-pass type II membrane protein</topology>
    </subcellularLocation>
</comment>
<dbReference type="InterPro" id="IPR006626">
    <property type="entry name" value="PbH1"/>
</dbReference>
<dbReference type="Gene3D" id="3.30.479.30">
    <property type="entry name" value="Band 7 domain"/>
    <property type="match status" value="1"/>
</dbReference>
<dbReference type="FunFam" id="3.30.479.30:FF:000001">
    <property type="entry name" value="Prohibitin 2"/>
    <property type="match status" value="1"/>
</dbReference>
<feature type="region of interest" description="Disordered" evidence="4">
    <location>
        <begin position="1541"/>
        <end position="1562"/>
    </location>
</feature>
<dbReference type="STRING" id="3076.A0A2P6TVV6"/>
<dbReference type="GO" id="GO:0007005">
    <property type="term" value="P:mitochondrion organization"/>
    <property type="evidence" value="ECO:0007669"/>
    <property type="project" value="TreeGrafter"/>
</dbReference>
<evidence type="ECO:0000256" key="3">
    <source>
        <dbReference type="ARBA" id="ARBA00011786"/>
    </source>
</evidence>
<proteinExistence type="inferred from homology"/>
<dbReference type="PANTHER" id="PTHR23222">
    <property type="entry name" value="PROHIBITIN"/>
    <property type="match status" value="1"/>
</dbReference>